<evidence type="ECO:0000256" key="1">
    <source>
        <dbReference type="ARBA" id="ARBA00023242"/>
    </source>
</evidence>
<dbReference type="SMART" id="SM00066">
    <property type="entry name" value="GAL4"/>
    <property type="match status" value="1"/>
</dbReference>
<protein>
    <recommendedName>
        <fullName evidence="3">Zn(2)-C6 fungal-type domain-containing protein</fullName>
    </recommendedName>
</protein>
<dbReference type="Proteomes" id="UP000800092">
    <property type="component" value="Unassembled WGS sequence"/>
</dbReference>
<evidence type="ECO:0000259" key="3">
    <source>
        <dbReference type="SMART" id="SM00066"/>
    </source>
</evidence>
<reference evidence="4" key="1">
    <citation type="journal article" date="2020" name="Stud. Mycol.">
        <title>101 Dothideomycetes genomes: a test case for predicting lifestyles and emergence of pathogens.</title>
        <authorList>
            <person name="Haridas S."/>
            <person name="Albert R."/>
            <person name="Binder M."/>
            <person name="Bloem J."/>
            <person name="Labutti K."/>
            <person name="Salamov A."/>
            <person name="Andreopoulos B."/>
            <person name="Baker S."/>
            <person name="Barry K."/>
            <person name="Bills G."/>
            <person name="Bluhm B."/>
            <person name="Cannon C."/>
            <person name="Castanera R."/>
            <person name="Culley D."/>
            <person name="Daum C."/>
            <person name="Ezra D."/>
            <person name="Gonzalez J."/>
            <person name="Henrissat B."/>
            <person name="Kuo A."/>
            <person name="Liang C."/>
            <person name="Lipzen A."/>
            <person name="Lutzoni F."/>
            <person name="Magnuson J."/>
            <person name="Mondo S."/>
            <person name="Nolan M."/>
            <person name="Ohm R."/>
            <person name="Pangilinan J."/>
            <person name="Park H.-J."/>
            <person name="Ramirez L."/>
            <person name="Alfaro M."/>
            <person name="Sun H."/>
            <person name="Tritt A."/>
            <person name="Yoshinaga Y."/>
            <person name="Zwiers L.-H."/>
            <person name="Turgeon B."/>
            <person name="Goodwin S."/>
            <person name="Spatafora J."/>
            <person name="Crous P."/>
            <person name="Grigoriev I."/>
        </authorList>
    </citation>
    <scope>NUCLEOTIDE SEQUENCE</scope>
    <source>
        <strain evidence="4">Tuck. ex Michener</strain>
    </source>
</reference>
<sequence>MPEDRAERGPRGKYARLICHACRSRKIKCLLPNPDEIGPLGIPQVAEKSCERCRSFNTECIVERTVLGRPAAKRARRAHSQVGDSSVFTEPEVKVHEAATPPSILDIEKYIYSEVAHDNFIFEKDYGENQSKTPGQQDIFESMIEPASFFASVMASSQTFGCSIAHATSRWHTPLVDLISNDLVVVLDECLVWHRFFLLQVPTLVNMRDRLSSDPHAAANSATNLLFASLCLLALEMPNCPYQRDSQLMRTMQLAVSAYGQEFVFSPPTHRDSVTVSLLLSDYKPTALVSWQSISHRAIRSGLYVNLAYRIAERLELLPTQLSFELSDLEAMDAFHLESYLADSLQGLHLCCRDAFQDGLVPKPLRAMQSILGRMKSYIDMYQKLLKSRQCSPKIVYHVQAITGTYIMMESLTDMKQGWNQLDTLSMTIEKAKEECLEQTELINSFLADSSGREKQDEVSAVHVLLEMHFHSVFASICGGGLFYAMVSRAKLAAGDASRDPEIGFHEAVQLGTQVIESFKDIPCGRTLSFSTFLDRFGAPYPEQLQASLAKFIQCTETLTLDGVAFHPPSRYLVREIVFTCKNMVENNIIQLKGFGRLRPDFDQHLELFAKCAQKFEAMTASPWKSIDAAFASGCLYAAGSKVIHRLCDLMERLRKRISRGEDGQEQPGMQKVPTDSNVSNESGLELPSEGLDLWPCLEGYGLFESLQNQSEWFSALSLFPELEPTSAPIDEYFPDKN</sequence>
<keyword evidence="5" id="KW-1185">Reference proteome</keyword>
<evidence type="ECO:0000313" key="4">
    <source>
        <dbReference type="EMBL" id="KAF2232991.1"/>
    </source>
</evidence>
<dbReference type="GO" id="GO:0000981">
    <property type="term" value="F:DNA-binding transcription factor activity, RNA polymerase II-specific"/>
    <property type="evidence" value="ECO:0007669"/>
    <property type="project" value="InterPro"/>
</dbReference>
<dbReference type="InterPro" id="IPR001138">
    <property type="entry name" value="Zn2Cys6_DnaBD"/>
</dbReference>
<proteinExistence type="predicted"/>
<name>A0A6A6H539_VIRVR</name>
<gene>
    <name evidence="4" type="ORF">EV356DRAFT_516926</name>
</gene>
<organism evidence="4 5">
    <name type="scientific">Viridothelium virens</name>
    <name type="common">Speckled blister lichen</name>
    <name type="synonym">Trypethelium virens</name>
    <dbReference type="NCBI Taxonomy" id="1048519"/>
    <lineage>
        <taxon>Eukaryota</taxon>
        <taxon>Fungi</taxon>
        <taxon>Dikarya</taxon>
        <taxon>Ascomycota</taxon>
        <taxon>Pezizomycotina</taxon>
        <taxon>Dothideomycetes</taxon>
        <taxon>Dothideomycetes incertae sedis</taxon>
        <taxon>Trypetheliales</taxon>
        <taxon>Trypetheliaceae</taxon>
        <taxon>Viridothelium</taxon>
    </lineage>
</organism>
<evidence type="ECO:0000313" key="5">
    <source>
        <dbReference type="Proteomes" id="UP000800092"/>
    </source>
</evidence>
<accession>A0A6A6H539</accession>
<dbReference type="AlphaFoldDB" id="A0A6A6H539"/>
<feature type="region of interest" description="Disordered" evidence="2">
    <location>
        <begin position="659"/>
        <end position="685"/>
    </location>
</feature>
<dbReference type="InterPro" id="IPR036864">
    <property type="entry name" value="Zn2-C6_fun-type_DNA-bd_sf"/>
</dbReference>
<feature type="domain" description="Zn(2)-C6 fungal-type" evidence="3">
    <location>
        <begin position="13"/>
        <end position="71"/>
    </location>
</feature>
<dbReference type="OrthoDB" id="2129491at2759"/>
<dbReference type="CDD" id="cd00067">
    <property type="entry name" value="GAL4"/>
    <property type="match status" value="1"/>
</dbReference>
<dbReference type="SUPFAM" id="SSF57701">
    <property type="entry name" value="Zn2/Cys6 DNA-binding domain"/>
    <property type="match status" value="1"/>
</dbReference>
<keyword evidence="1" id="KW-0539">Nucleus</keyword>
<feature type="compositionally biased region" description="Polar residues" evidence="2">
    <location>
        <begin position="674"/>
        <end position="683"/>
    </location>
</feature>
<dbReference type="Gene3D" id="4.10.240.10">
    <property type="entry name" value="Zn(2)-C6 fungal-type DNA-binding domain"/>
    <property type="match status" value="1"/>
</dbReference>
<dbReference type="EMBL" id="ML991810">
    <property type="protein sequence ID" value="KAF2232991.1"/>
    <property type="molecule type" value="Genomic_DNA"/>
</dbReference>
<dbReference type="GO" id="GO:0008270">
    <property type="term" value="F:zinc ion binding"/>
    <property type="evidence" value="ECO:0007669"/>
    <property type="project" value="InterPro"/>
</dbReference>
<evidence type="ECO:0000256" key="2">
    <source>
        <dbReference type="SAM" id="MobiDB-lite"/>
    </source>
</evidence>